<evidence type="ECO:0000256" key="20">
    <source>
        <dbReference type="ARBA" id="ARBA00035116"/>
    </source>
</evidence>
<gene>
    <name evidence="28" type="primary">CSH_0385</name>
</gene>
<sequence>MSSHVLKPPKLRRYHILESISSKTFIPREYQVELLDTSRKKNTIICLGTGTGKTFVAVMLIKELSHQIRKPPSEGGRRTVFLAPTVPLVRQQAKVVSDCTDLIVGQYFGKDFNSWTKDVWLKELEKHQVLIMTPDILKMILLHGFMPLSTLNLIIFDECHRAVKNHAYCEIMKCFDVCLLECQPLILGLSASLINNKCQPSMIEKEILCLEKNLKSTVETASELTSLSKYGSKPKEYLVEYCTLIENESTVISIMSNINNALVFLDNVNINYECSDYLPHPSRQPRRYLVELAHVIVNLGCWCTLTAAQLFIEEIDSVLQSMFSVAHIQFLVLTRTVLLMVEKQCQRILNKNDLVHNLINSSPPKLKELLKILETFKPFSIPSIDKESNDLHNSTGNSTEVNSIQTTNENESNNVVQISATDTCQSDCTIDSKSNKHEKKNKYPTLCDDGKALCGLIFVHQRIIAYCLSEWLSTLKEMHSDFTFLSPSYIIGHGKNNSGVKSIVMGFEKQEEVLQKFRTKVYNLVVATSVVEEGMDIPKCNLVIRFDPPENFRAYVQSKGRARVNDSLYVLMVNSKEKESFVDRLCDFKTVEELLLQKCHKADRDMEDPVLEKNVDDLIEPYMPVKEDGCARVTLTSAIALVNRYCAKLPSDTFTRLTPKWKIIEDNNKQSLFRCILKLPINSPVKKAIEGPWMKSKQLSKMAVALKTCEELHKAGELDDNLLPTGKEAVKSEDLIDDFEDFKKEEDARKGPARPGTTKRRLYYFKRVADALKSSIPTPALPCYLYVFDMKLTCPIPEEQNTRGRKIHDPSDTVRGFGILTCNPIPPICSFPVFTRSGEVTVTVRPALSNFFLTEDQIENLAFFHRYTFSDVLRLEKYPMLYRPSDSEASFYVVPITKGNNNEEYVIDWNFADVIFEQKYGRPGKISENERKDFKFVTSDYQDAVVMPWYRNLDKPQFFYVAEICTNLTPKSDFPDLEYETFETYYKKKYNITIMNHDQPLLDVDHTSARLNLLTPRYVNRKGVTLPTSSEQTKKTKRENLQQKQILIPELCTVHPFPAYLWRKAVCLPCILYRLNSLLLAEQLRLLVASSISIGMKNLPQNFQWPALDFGWTLADILAAQNSAKESKEIKQAPVNSITKKENLKNGYINPVNTINFIEDTYNTFETSEVSNEANNGVMDFEIDVFDPSKLNIPDDDELLEQELIDINFGMGNSFLNSSKSFPVTFGNNISSEPVNSYPLWQSIPDAENENQSVSCIRYGSPSNFEGSGWDSEWDVDDDEGSFLAVNFHGLGYISAPGVINMESLSLDLASCRDDMWDSMDEDSVTSDDLESITFTKSTPAIDMNKDNMLKSNRSCEEICEYSWLTCPILKEECSNMASEVDMQVDPFLITAVKELKDSKKKEISYLYHEEINTTSEVTECDEILKTILQCDESSSCNSVLANVESEQEIDNFFPCDKTVSNTNLEEPVLAFGELLPNRDHHQLYDDNMHRVKFDDSPDLSEHPGPSPSIILQALTMSNANDGINLERLETVGDSFLKYAITVYLFCMYPNIHEGKLSYLRSKQISNFNLYKLGKRKGLGELMVASKFEPYDNWLPPNYIVPRGLEEALIESGLPSGCWNLGNLCDLTQMTEDEIRQYIIQKTEPSSSDKSDYIQLDSTNPYSLVPYNLLTQHSIPDKSIADCVEALIGAYLVSCGSRGALLFMSWLGLRVLPVNKKEDVTSNGEKYGYLTPPPSPILTRNPKSNLKLEKLLAGYSAFEEKIGYSFNDKSCLLQAFTHASYYYNTLTDCYQRLEFLGDAVLDYLITRHLYEDPKKHSPGTLTDLRSALVNNTFFASLAVKYDFHKFFKAISPGLFNVINKFVLLKEHNSGLEDYLQAYYLEEEECEEMEDVEVPKALGDIFESVAGAIYLDSNMSLDTVWRVYYSMMKPEIEYFSNHVPKSPIRELLELEPQTAKFERAEMTVSGKVRVRVDVFGKGQFVGVGRNKRIAKCTAAKHALRELKKNKKL</sequence>
<keyword evidence="13" id="KW-0378">Hydrolase</keyword>
<dbReference type="PANTHER" id="PTHR14950">
    <property type="entry name" value="DICER-RELATED"/>
    <property type="match status" value="1"/>
</dbReference>
<name>A0A061QLK8_CUPSA</name>
<evidence type="ECO:0000256" key="19">
    <source>
        <dbReference type="ARBA" id="ARBA00023211"/>
    </source>
</evidence>
<evidence type="ECO:0000256" key="11">
    <source>
        <dbReference type="ARBA" id="ARBA00022741"/>
    </source>
</evidence>
<evidence type="ECO:0000256" key="10">
    <source>
        <dbReference type="ARBA" id="ARBA00022737"/>
    </source>
</evidence>
<dbReference type="InterPro" id="IPR044441">
    <property type="entry name" value="DICER_DSRM"/>
</dbReference>
<dbReference type="Pfam" id="PF20932">
    <property type="entry name" value="Dicer_dsRBD"/>
    <property type="match status" value="1"/>
</dbReference>
<dbReference type="PROSITE" id="PS50137">
    <property type="entry name" value="DS_RBD"/>
    <property type="match status" value="1"/>
</dbReference>
<feature type="domain" description="Helicase C-terminal" evidence="26">
    <location>
        <begin position="445"/>
        <end position="607"/>
    </location>
</feature>
<dbReference type="Gene3D" id="3.30.160.20">
    <property type="match status" value="1"/>
</dbReference>
<feature type="domain" description="Dicer dsRNA-binding fold" evidence="27">
    <location>
        <begin position="638"/>
        <end position="732"/>
    </location>
</feature>
<dbReference type="InterPro" id="IPR014001">
    <property type="entry name" value="Helicase_ATP-bd"/>
</dbReference>
<dbReference type="InterPro" id="IPR014720">
    <property type="entry name" value="dsRBD_dom"/>
</dbReference>
<dbReference type="GO" id="GO:0006309">
    <property type="term" value="P:apoptotic DNA fragmentation"/>
    <property type="evidence" value="ECO:0007669"/>
    <property type="project" value="TreeGrafter"/>
</dbReference>
<dbReference type="SUPFAM" id="SSF52540">
    <property type="entry name" value="P-loop containing nucleoside triphosphate hydrolases"/>
    <property type="match status" value="1"/>
</dbReference>
<dbReference type="InterPro" id="IPR001650">
    <property type="entry name" value="Helicase_C-like"/>
</dbReference>
<dbReference type="GO" id="GO:0005524">
    <property type="term" value="F:ATP binding"/>
    <property type="evidence" value="ECO:0007669"/>
    <property type="project" value="UniProtKB-KW"/>
</dbReference>
<comment type="cofactor">
    <cofactor evidence="2">
        <name>Mn(2+)</name>
        <dbReference type="ChEBI" id="CHEBI:29035"/>
    </cofactor>
</comment>
<dbReference type="FunFam" id="2.170.260.10:FF:000002">
    <property type="entry name" value="Putative Endoribonuclease Dicer"/>
    <property type="match status" value="1"/>
</dbReference>
<dbReference type="EMBL" id="GBFC01000044">
    <property type="protein sequence ID" value="JAC59294.1"/>
    <property type="molecule type" value="mRNA"/>
</dbReference>
<dbReference type="InterPro" id="IPR036085">
    <property type="entry name" value="PAZ_dom_sf"/>
</dbReference>
<evidence type="ECO:0000256" key="2">
    <source>
        <dbReference type="ARBA" id="ARBA00001936"/>
    </source>
</evidence>
<evidence type="ECO:0000256" key="21">
    <source>
        <dbReference type="PROSITE-ProRule" id="PRU00657"/>
    </source>
</evidence>
<keyword evidence="15" id="KW-0067">ATP-binding</keyword>
<dbReference type="InterPro" id="IPR005034">
    <property type="entry name" value="Dicer_dimerisation"/>
</dbReference>
<dbReference type="SMART" id="SM00358">
    <property type="entry name" value="DSRM"/>
    <property type="match status" value="1"/>
</dbReference>
<dbReference type="CDD" id="cd00593">
    <property type="entry name" value="RIBOc"/>
    <property type="match status" value="2"/>
</dbReference>
<reference evidence="28" key="1">
    <citation type="submission" date="2014-05" db="EMBL/GenBank/DDBJ databases">
        <title>Assembled transcriptome sequences from leg hypodermis of the spider Cupiennius salei.</title>
        <authorList>
            <person name="French A.S."/>
            <person name="Li A.W."/>
            <person name="Meisner S."/>
            <person name="Torkkeli P.H."/>
        </authorList>
    </citation>
    <scope>NUCLEOTIDE SEQUENCE</scope>
    <source>
        <tissue evidence="28">Leg</tissue>
    </source>
</reference>
<dbReference type="Pfam" id="PF02170">
    <property type="entry name" value="PAZ"/>
    <property type="match status" value="1"/>
</dbReference>
<evidence type="ECO:0000259" key="23">
    <source>
        <dbReference type="PROSITE" id="PS50142"/>
    </source>
</evidence>
<keyword evidence="16" id="KW-0460">Magnesium</keyword>
<dbReference type="GO" id="GO:0004530">
    <property type="term" value="F:deoxyribonuclease I activity"/>
    <property type="evidence" value="ECO:0007669"/>
    <property type="project" value="TreeGrafter"/>
</dbReference>
<keyword evidence="14" id="KW-0347">Helicase</keyword>
<accession>A0A061QLK8</accession>
<keyword evidence="12" id="KW-0255">Endonuclease</keyword>
<keyword evidence="19" id="KW-0464">Manganese</keyword>
<dbReference type="GO" id="GO:0004386">
    <property type="term" value="F:helicase activity"/>
    <property type="evidence" value="ECO:0007669"/>
    <property type="project" value="UniProtKB-KW"/>
</dbReference>
<dbReference type="InterPro" id="IPR038248">
    <property type="entry name" value="Dicer_dimer_sf"/>
</dbReference>
<dbReference type="GO" id="GO:0070578">
    <property type="term" value="C:RISC-loading complex"/>
    <property type="evidence" value="ECO:0007669"/>
    <property type="project" value="TreeGrafter"/>
</dbReference>
<dbReference type="SMART" id="SM00535">
    <property type="entry name" value="RIBOc"/>
    <property type="match status" value="2"/>
</dbReference>
<evidence type="ECO:0000256" key="15">
    <source>
        <dbReference type="ARBA" id="ARBA00022840"/>
    </source>
</evidence>
<keyword evidence="10" id="KW-0677">Repeat</keyword>
<dbReference type="PROSITE" id="PS50142">
    <property type="entry name" value="RNASE_3_2"/>
    <property type="match status" value="2"/>
</dbReference>
<evidence type="ECO:0000259" key="22">
    <source>
        <dbReference type="PROSITE" id="PS50137"/>
    </source>
</evidence>
<dbReference type="Gene3D" id="2.170.260.10">
    <property type="entry name" value="paz domain"/>
    <property type="match status" value="1"/>
</dbReference>
<dbReference type="Gene3D" id="3.40.50.300">
    <property type="entry name" value="P-loop containing nucleotide triphosphate hydrolases"/>
    <property type="match status" value="2"/>
</dbReference>
<proteinExistence type="evidence at transcript level"/>
<dbReference type="FunFam" id="3.30.160.380:FF:000001">
    <property type="entry name" value="Endoribonuclease dicer-like 1"/>
    <property type="match status" value="1"/>
</dbReference>
<comment type="similarity">
    <text evidence="20 21">Belongs to the helicase family. Dicer subfamily.</text>
</comment>
<dbReference type="GO" id="GO:0030422">
    <property type="term" value="P:siRNA processing"/>
    <property type="evidence" value="ECO:0007669"/>
    <property type="project" value="InterPro"/>
</dbReference>
<dbReference type="FunFam" id="3.40.50.300:FF:000628">
    <property type="entry name" value="Endoribonuclease Dicer"/>
    <property type="match status" value="1"/>
</dbReference>
<evidence type="ECO:0000256" key="17">
    <source>
        <dbReference type="ARBA" id="ARBA00022884"/>
    </source>
</evidence>
<dbReference type="InterPro" id="IPR027417">
    <property type="entry name" value="P-loop_NTPase"/>
</dbReference>
<dbReference type="Pfam" id="PF00271">
    <property type="entry name" value="Helicase_C"/>
    <property type="match status" value="1"/>
</dbReference>
<dbReference type="InterPro" id="IPR000999">
    <property type="entry name" value="RNase_III_dom"/>
</dbReference>
<keyword evidence="6" id="KW-0963">Cytoplasm</keyword>
<dbReference type="SMART" id="SM00487">
    <property type="entry name" value="DEXDc"/>
    <property type="match status" value="1"/>
</dbReference>
<dbReference type="EC" id="3.1.26.3" evidence="5"/>
<keyword evidence="18" id="KW-0943">RNA-mediated gene silencing</keyword>
<evidence type="ECO:0000256" key="7">
    <source>
        <dbReference type="ARBA" id="ARBA00022553"/>
    </source>
</evidence>
<keyword evidence="9" id="KW-0479">Metal-binding</keyword>
<evidence type="ECO:0000256" key="3">
    <source>
        <dbReference type="ARBA" id="ARBA00001946"/>
    </source>
</evidence>
<evidence type="ECO:0000259" key="26">
    <source>
        <dbReference type="PROSITE" id="PS51194"/>
    </source>
</evidence>
<evidence type="ECO:0000256" key="6">
    <source>
        <dbReference type="ARBA" id="ARBA00022490"/>
    </source>
</evidence>
<dbReference type="PROSITE" id="PS00517">
    <property type="entry name" value="RNASE_3_1"/>
    <property type="match status" value="1"/>
</dbReference>
<evidence type="ECO:0000259" key="27">
    <source>
        <dbReference type="PROSITE" id="PS51327"/>
    </source>
</evidence>
<dbReference type="GO" id="GO:0004525">
    <property type="term" value="F:ribonuclease III activity"/>
    <property type="evidence" value="ECO:0007669"/>
    <property type="project" value="UniProtKB-EC"/>
</dbReference>
<evidence type="ECO:0000256" key="13">
    <source>
        <dbReference type="ARBA" id="ARBA00022801"/>
    </source>
</evidence>
<dbReference type="GO" id="GO:0003723">
    <property type="term" value="F:RNA binding"/>
    <property type="evidence" value="ECO:0007669"/>
    <property type="project" value="UniProtKB-UniRule"/>
</dbReference>
<dbReference type="FunFam" id="3.30.160.20:FF:000015">
    <property type="entry name" value="endoribonuclease Dicer"/>
    <property type="match status" value="1"/>
</dbReference>
<feature type="domain" description="PAZ" evidence="24">
    <location>
        <begin position="925"/>
        <end position="1056"/>
    </location>
</feature>
<dbReference type="Pfam" id="PF20930">
    <property type="entry name" value="Dicer_PBD"/>
    <property type="match status" value="1"/>
</dbReference>
<evidence type="ECO:0000256" key="5">
    <source>
        <dbReference type="ARBA" id="ARBA00012177"/>
    </source>
</evidence>
<dbReference type="PROSITE" id="PS51327">
    <property type="entry name" value="DICER_DSRBF"/>
    <property type="match status" value="1"/>
</dbReference>
<evidence type="ECO:0000256" key="18">
    <source>
        <dbReference type="ARBA" id="ARBA00023158"/>
    </source>
</evidence>
<feature type="domain" description="DRBM" evidence="22">
    <location>
        <begin position="1981"/>
        <end position="2003"/>
    </location>
</feature>
<keyword evidence="17 21" id="KW-0694">RNA-binding</keyword>
<dbReference type="SUPFAM" id="SSF101690">
    <property type="entry name" value="PAZ domain"/>
    <property type="match status" value="1"/>
</dbReference>
<dbReference type="PANTHER" id="PTHR14950:SF37">
    <property type="entry name" value="ENDORIBONUCLEASE DICER"/>
    <property type="match status" value="1"/>
</dbReference>
<dbReference type="SUPFAM" id="SSF69065">
    <property type="entry name" value="RNase III domain-like"/>
    <property type="match status" value="2"/>
</dbReference>
<dbReference type="GO" id="GO:0031054">
    <property type="term" value="P:pre-miRNA processing"/>
    <property type="evidence" value="ECO:0007669"/>
    <property type="project" value="InterPro"/>
</dbReference>
<dbReference type="PROSITE" id="PS50821">
    <property type="entry name" value="PAZ"/>
    <property type="match status" value="1"/>
</dbReference>
<dbReference type="InterPro" id="IPR048512">
    <property type="entry name" value="Dicer_platform"/>
</dbReference>
<dbReference type="CDD" id="cd15903">
    <property type="entry name" value="Dicer_PBD"/>
    <property type="match status" value="1"/>
</dbReference>
<dbReference type="Pfam" id="PF03368">
    <property type="entry name" value="Dicer_dimer"/>
    <property type="match status" value="1"/>
</dbReference>
<dbReference type="SMART" id="SM00949">
    <property type="entry name" value="PAZ"/>
    <property type="match status" value="1"/>
</dbReference>
<dbReference type="FunFam" id="1.10.1520.10:FF:000005">
    <property type="entry name" value="Putative endoribonuclease dicer"/>
    <property type="match status" value="1"/>
</dbReference>
<keyword evidence="11" id="KW-0547">Nucleotide-binding</keyword>
<evidence type="ECO:0000256" key="8">
    <source>
        <dbReference type="ARBA" id="ARBA00022722"/>
    </source>
</evidence>
<comment type="catalytic activity">
    <reaction evidence="1">
        <text>Endonucleolytic cleavage to 5'-phosphomonoester.</text>
        <dbReference type="EC" id="3.1.26.3"/>
    </reaction>
</comment>
<feature type="domain" description="Helicase ATP-binding" evidence="25">
    <location>
        <begin position="34"/>
        <end position="211"/>
    </location>
</feature>
<dbReference type="InterPro" id="IPR011545">
    <property type="entry name" value="DEAD/DEAH_box_helicase_dom"/>
</dbReference>
<evidence type="ECO:0000256" key="9">
    <source>
        <dbReference type="ARBA" id="ARBA00022723"/>
    </source>
</evidence>
<keyword evidence="8" id="KW-0540">Nuclease</keyword>
<evidence type="ECO:0000256" key="4">
    <source>
        <dbReference type="ARBA" id="ARBA00004496"/>
    </source>
</evidence>
<dbReference type="CDD" id="cd10843">
    <property type="entry name" value="DSRM_DICER"/>
    <property type="match status" value="1"/>
</dbReference>
<dbReference type="Pfam" id="PF00636">
    <property type="entry name" value="Ribonuclease_3"/>
    <property type="match status" value="2"/>
</dbReference>
<dbReference type="GO" id="GO:0016441">
    <property type="term" value="P:post-transcriptional gene silencing"/>
    <property type="evidence" value="ECO:0007669"/>
    <property type="project" value="UniProtKB-ARBA"/>
</dbReference>
<dbReference type="InterPro" id="IPR036389">
    <property type="entry name" value="RNase_III_sf"/>
</dbReference>
<dbReference type="SMART" id="SM00490">
    <property type="entry name" value="HELICc"/>
    <property type="match status" value="1"/>
</dbReference>
<dbReference type="PROSITE" id="PS51192">
    <property type="entry name" value="HELICASE_ATP_BIND_1"/>
    <property type="match status" value="1"/>
</dbReference>
<comment type="cofactor">
    <cofactor evidence="3">
        <name>Mg(2+)</name>
        <dbReference type="ChEBI" id="CHEBI:18420"/>
    </cofactor>
</comment>
<evidence type="ECO:0000259" key="25">
    <source>
        <dbReference type="PROSITE" id="PS51192"/>
    </source>
</evidence>
<dbReference type="PROSITE" id="PS51194">
    <property type="entry name" value="HELICASE_CTER"/>
    <property type="match status" value="1"/>
</dbReference>
<dbReference type="CDD" id="cd02843">
    <property type="entry name" value="PAZ_dicer_like"/>
    <property type="match status" value="1"/>
</dbReference>
<dbReference type="Pfam" id="PF00270">
    <property type="entry name" value="DEAD"/>
    <property type="match status" value="1"/>
</dbReference>
<evidence type="ECO:0000259" key="24">
    <source>
        <dbReference type="PROSITE" id="PS50821"/>
    </source>
</evidence>
<evidence type="ECO:0000256" key="16">
    <source>
        <dbReference type="ARBA" id="ARBA00022842"/>
    </source>
</evidence>
<dbReference type="Gene3D" id="3.30.160.380">
    <property type="entry name" value="Dicer dimerisation domain"/>
    <property type="match status" value="1"/>
</dbReference>
<feature type="domain" description="RNase III" evidence="23">
    <location>
        <begin position="1755"/>
        <end position="1913"/>
    </location>
</feature>
<dbReference type="SUPFAM" id="SSF54768">
    <property type="entry name" value="dsRNA-binding domain-like"/>
    <property type="match status" value="1"/>
</dbReference>
<dbReference type="InterPro" id="IPR048513">
    <property type="entry name" value="Dicer_PBD"/>
</dbReference>
<dbReference type="GO" id="GO:0046872">
    <property type="term" value="F:metal ion binding"/>
    <property type="evidence" value="ECO:0007669"/>
    <property type="project" value="UniProtKB-KW"/>
</dbReference>
<evidence type="ECO:0000313" key="28">
    <source>
        <dbReference type="EMBL" id="JAC59294.1"/>
    </source>
</evidence>
<dbReference type="GO" id="GO:0005634">
    <property type="term" value="C:nucleus"/>
    <property type="evidence" value="ECO:0007669"/>
    <property type="project" value="TreeGrafter"/>
</dbReference>
<organism evidence="28">
    <name type="scientific">Cupiennius salei</name>
    <name type="common">American wandering spider</name>
    <dbReference type="NCBI Taxonomy" id="6928"/>
    <lineage>
        <taxon>Eukaryota</taxon>
        <taxon>Metazoa</taxon>
        <taxon>Ecdysozoa</taxon>
        <taxon>Arthropoda</taxon>
        <taxon>Chelicerata</taxon>
        <taxon>Arachnida</taxon>
        <taxon>Araneae</taxon>
        <taxon>Araneomorphae</taxon>
        <taxon>Entelegynae</taxon>
        <taxon>Lycosoidea</taxon>
        <taxon>Ctenidae</taxon>
        <taxon>Cupiennius</taxon>
    </lineage>
</organism>
<evidence type="ECO:0000256" key="14">
    <source>
        <dbReference type="ARBA" id="ARBA00022806"/>
    </source>
</evidence>
<comment type="subcellular location">
    <subcellularLocation>
        <location evidence="4">Cytoplasm</location>
    </subcellularLocation>
</comment>
<dbReference type="InterPro" id="IPR003100">
    <property type="entry name" value="PAZ_dom"/>
</dbReference>
<dbReference type="GO" id="GO:0005737">
    <property type="term" value="C:cytoplasm"/>
    <property type="evidence" value="ECO:0007669"/>
    <property type="project" value="UniProtKB-SubCell"/>
</dbReference>
<evidence type="ECO:0000256" key="12">
    <source>
        <dbReference type="ARBA" id="ARBA00022759"/>
    </source>
</evidence>
<dbReference type="CDD" id="cd18034">
    <property type="entry name" value="DEXHc_dicer"/>
    <property type="match status" value="1"/>
</dbReference>
<evidence type="ECO:0000256" key="1">
    <source>
        <dbReference type="ARBA" id="ARBA00000109"/>
    </source>
</evidence>
<protein>
    <recommendedName>
        <fullName evidence="5">ribonuclease III</fullName>
        <ecNumber evidence="5">3.1.26.3</ecNumber>
    </recommendedName>
</protein>
<feature type="domain" description="RNase III" evidence="23">
    <location>
        <begin position="1510"/>
        <end position="1696"/>
    </location>
</feature>
<dbReference type="Gene3D" id="1.10.1520.10">
    <property type="entry name" value="Ribonuclease III domain"/>
    <property type="match status" value="2"/>
</dbReference>
<keyword evidence="7" id="KW-0597">Phosphoprotein</keyword>
<dbReference type="Pfam" id="PF20931">
    <property type="entry name" value="Dicer_platform"/>
    <property type="match status" value="1"/>
</dbReference>